<name>A0A916Q8S9_9FIRM</name>
<keyword evidence="4 5" id="KW-0648">Protein biosynthesis</keyword>
<dbReference type="Gene3D" id="1.10.132.20">
    <property type="entry name" value="Ribosome-recycling factor"/>
    <property type="match status" value="1"/>
</dbReference>
<keyword evidence="8" id="KW-1185">Reference proteome</keyword>
<evidence type="ECO:0000256" key="4">
    <source>
        <dbReference type="ARBA" id="ARBA00022917"/>
    </source>
</evidence>
<evidence type="ECO:0000313" key="8">
    <source>
        <dbReference type="Proteomes" id="UP000613208"/>
    </source>
</evidence>
<keyword evidence="3 5" id="KW-0963">Cytoplasm</keyword>
<dbReference type="PANTHER" id="PTHR20982">
    <property type="entry name" value="RIBOSOME RECYCLING FACTOR"/>
    <property type="match status" value="1"/>
</dbReference>
<comment type="caution">
    <text evidence="7">The sequence shown here is derived from an EMBL/GenBank/DDBJ whole genome shotgun (WGS) entry which is preliminary data.</text>
</comment>
<dbReference type="Proteomes" id="UP000613208">
    <property type="component" value="Unassembled WGS sequence"/>
</dbReference>
<dbReference type="GO" id="GO:0005737">
    <property type="term" value="C:cytoplasm"/>
    <property type="evidence" value="ECO:0007669"/>
    <property type="project" value="UniProtKB-SubCell"/>
</dbReference>
<reference evidence="7" key="1">
    <citation type="submission" date="2020-06" db="EMBL/GenBank/DDBJ databases">
        <title>Characterization of fructooligosaccharide metabolism and fructooligosaccharide-degrading enzymes in human commensal butyrate producers.</title>
        <authorList>
            <person name="Tanno H."/>
            <person name="Fujii T."/>
            <person name="Hirano K."/>
            <person name="Maeno S."/>
            <person name="Tonozuka T."/>
            <person name="Sakamoto M."/>
            <person name="Ohkuma M."/>
            <person name="Tochio T."/>
            <person name="Endo A."/>
        </authorList>
    </citation>
    <scope>NUCLEOTIDE SEQUENCE</scope>
    <source>
        <strain evidence="7">JCM 17466</strain>
    </source>
</reference>
<dbReference type="EMBL" id="BLYI01000031">
    <property type="protein sequence ID" value="GFO85156.1"/>
    <property type="molecule type" value="Genomic_DNA"/>
</dbReference>
<sequence length="181" mass="20674">MLEQFEEKMQKSYDSMISDFMTIRAGRANPHVLDKVRVDYYGVSTPLAQVGNISVPEARTILIQPWEPHMLGTIEKAILMSDVGITPTNDGKSIRLNFPELTEDRRKELAKDVKKRGEEAKVAVRNIRRDANDFVKKQNKAGELNDDQAKDYEDEVQKLTDKYVKKIDDGVESKSKEIMTV</sequence>
<dbReference type="FunFam" id="1.10.132.20:FF:000001">
    <property type="entry name" value="Ribosome-recycling factor"/>
    <property type="match status" value="1"/>
</dbReference>
<dbReference type="FunFam" id="3.30.1360.40:FF:000001">
    <property type="entry name" value="Ribosome-recycling factor"/>
    <property type="match status" value="1"/>
</dbReference>
<dbReference type="Gene3D" id="3.30.1360.40">
    <property type="match status" value="1"/>
</dbReference>
<dbReference type="GO" id="GO:0043023">
    <property type="term" value="F:ribosomal large subunit binding"/>
    <property type="evidence" value="ECO:0007669"/>
    <property type="project" value="TreeGrafter"/>
</dbReference>
<comment type="similarity">
    <text evidence="2 5">Belongs to the RRF family.</text>
</comment>
<protein>
    <recommendedName>
        <fullName evidence="5">Ribosome-recycling factor</fullName>
        <shortName evidence="5">RRF</shortName>
    </recommendedName>
    <alternativeName>
        <fullName evidence="5">Ribosome-releasing factor</fullName>
    </alternativeName>
</protein>
<evidence type="ECO:0000313" key="7">
    <source>
        <dbReference type="EMBL" id="GFO85156.1"/>
    </source>
</evidence>
<feature type="domain" description="Ribosome recycling factor" evidence="6">
    <location>
        <begin position="19"/>
        <end position="179"/>
    </location>
</feature>
<dbReference type="AlphaFoldDB" id="A0A916Q8S9"/>
<evidence type="ECO:0000256" key="3">
    <source>
        <dbReference type="ARBA" id="ARBA00022490"/>
    </source>
</evidence>
<evidence type="ECO:0000256" key="1">
    <source>
        <dbReference type="ARBA" id="ARBA00004496"/>
    </source>
</evidence>
<accession>A0A916Q8S9</accession>
<dbReference type="SUPFAM" id="SSF55194">
    <property type="entry name" value="Ribosome recycling factor, RRF"/>
    <property type="match status" value="1"/>
</dbReference>
<gene>
    <name evidence="5 7" type="primary">frr</name>
    <name evidence="7" type="ORF">ANBU17_15030</name>
</gene>
<comment type="function">
    <text evidence="5">Responsible for the release of ribosomes from messenger RNA at the termination of protein biosynthesis. May increase the efficiency of translation by recycling ribosomes from one round of translation to another.</text>
</comment>
<dbReference type="GO" id="GO:0006415">
    <property type="term" value="P:translational termination"/>
    <property type="evidence" value="ECO:0007669"/>
    <property type="project" value="UniProtKB-UniRule"/>
</dbReference>
<organism evidence="7 8">
    <name type="scientific">Anaerostipes butyraticus</name>
    <dbReference type="NCBI Taxonomy" id="645466"/>
    <lineage>
        <taxon>Bacteria</taxon>
        <taxon>Bacillati</taxon>
        <taxon>Bacillota</taxon>
        <taxon>Clostridia</taxon>
        <taxon>Lachnospirales</taxon>
        <taxon>Lachnospiraceae</taxon>
        <taxon>Anaerostipes</taxon>
    </lineage>
</organism>
<dbReference type="Pfam" id="PF01765">
    <property type="entry name" value="RRF"/>
    <property type="match status" value="1"/>
</dbReference>
<dbReference type="PANTHER" id="PTHR20982:SF3">
    <property type="entry name" value="MITOCHONDRIAL RIBOSOME RECYCLING FACTOR PSEUDO 1"/>
    <property type="match status" value="1"/>
</dbReference>
<dbReference type="RefSeq" id="WP_201310861.1">
    <property type="nucleotide sequence ID" value="NZ_BLYI01000031.1"/>
</dbReference>
<dbReference type="InterPro" id="IPR036191">
    <property type="entry name" value="RRF_sf"/>
</dbReference>
<dbReference type="InterPro" id="IPR002661">
    <property type="entry name" value="Ribosome_recyc_fac"/>
</dbReference>
<proteinExistence type="inferred from homology"/>
<evidence type="ECO:0000259" key="6">
    <source>
        <dbReference type="Pfam" id="PF01765"/>
    </source>
</evidence>
<evidence type="ECO:0000256" key="2">
    <source>
        <dbReference type="ARBA" id="ARBA00005912"/>
    </source>
</evidence>
<dbReference type="HAMAP" id="MF_00040">
    <property type="entry name" value="RRF"/>
    <property type="match status" value="1"/>
</dbReference>
<dbReference type="NCBIfam" id="TIGR00496">
    <property type="entry name" value="frr"/>
    <property type="match status" value="1"/>
</dbReference>
<dbReference type="InterPro" id="IPR023584">
    <property type="entry name" value="Ribosome_recyc_fac_dom"/>
</dbReference>
<comment type="subcellular location">
    <subcellularLocation>
        <location evidence="1 5">Cytoplasm</location>
    </subcellularLocation>
</comment>
<dbReference type="CDD" id="cd00520">
    <property type="entry name" value="RRF"/>
    <property type="match status" value="1"/>
</dbReference>
<evidence type="ECO:0000256" key="5">
    <source>
        <dbReference type="HAMAP-Rule" id="MF_00040"/>
    </source>
</evidence>